<evidence type="ECO:0000256" key="1">
    <source>
        <dbReference type="SAM" id="MobiDB-lite"/>
    </source>
</evidence>
<evidence type="ECO:0000313" key="5">
    <source>
        <dbReference type="Proteomes" id="UP000054481"/>
    </source>
</evidence>
<dbReference type="Pfam" id="PF07452">
    <property type="entry name" value="CHRD"/>
    <property type="match status" value="1"/>
</dbReference>
<name>A0A0F8A687_9HYPO</name>
<dbReference type="EMBL" id="KQ030510">
    <property type="protein sequence ID" value="KJZ76649.1"/>
    <property type="molecule type" value="Genomic_DNA"/>
</dbReference>
<feature type="region of interest" description="Disordered" evidence="1">
    <location>
        <begin position="104"/>
        <end position="129"/>
    </location>
</feature>
<dbReference type="Proteomes" id="UP000054481">
    <property type="component" value="Unassembled WGS sequence"/>
</dbReference>
<feature type="domain" description="CHRD" evidence="3">
    <location>
        <begin position="38"/>
        <end position="170"/>
    </location>
</feature>
<gene>
    <name evidence="4" type="ORF">HIM_03985</name>
</gene>
<feature type="region of interest" description="Disordered" evidence="1">
    <location>
        <begin position="155"/>
        <end position="175"/>
    </location>
</feature>
<dbReference type="SMART" id="SM00754">
    <property type="entry name" value="CHRD"/>
    <property type="match status" value="1"/>
</dbReference>
<sequence>MKSSVLAICLPLVTAVPCSPHVKPNEHVEAPSPFYFTSVFSVVARSEEVVDSNKPFTGGLQGAIGLYNFGINSQSNVICYNITLDGLRGNYQSPAKTATHIHEAAAGKSGPPRIAFPNPEGPESGRRSSIGCVKEPFVMGVKASDKDTGEGFHVLNSSKGNGLFDPQVYKPSLTT</sequence>
<feature type="chain" id="PRO_5012497806" description="CHRD domain-containing protein" evidence="2">
    <location>
        <begin position="16"/>
        <end position="175"/>
    </location>
</feature>
<protein>
    <recommendedName>
        <fullName evidence="3">CHRD domain-containing protein</fullName>
    </recommendedName>
</protein>
<evidence type="ECO:0000313" key="4">
    <source>
        <dbReference type="EMBL" id="KJZ76649.1"/>
    </source>
</evidence>
<reference evidence="4 5" key="1">
    <citation type="journal article" date="2014" name="Genome Biol. Evol.">
        <title>Comparative genomics and transcriptomics analyses reveal divergent lifestyle features of nematode endoparasitic fungus Hirsutella minnesotensis.</title>
        <authorList>
            <person name="Lai Y."/>
            <person name="Liu K."/>
            <person name="Zhang X."/>
            <person name="Zhang X."/>
            <person name="Li K."/>
            <person name="Wang N."/>
            <person name="Shu C."/>
            <person name="Wu Y."/>
            <person name="Wang C."/>
            <person name="Bushley K.E."/>
            <person name="Xiang M."/>
            <person name="Liu X."/>
        </authorList>
    </citation>
    <scope>NUCLEOTIDE SEQUENCE [LARGE SCALE GENOMIC DNA]</scope>
    <source>
        <strain evidence="4 5">3608</strain>
    </source>
</reference>
<organism evidence="4 5">
    <name type="scientific">Hirsutella minnesotensis 3608</name>
    <dbReference type="NCBI Taxonomy" id="1043627"/>
    <lineage>
        <taxon>Eukaryota</taxon>
        <taxon>Fungi</taxon>
        <taxon>Dikarya</taxon>
        <taxon>Ascomycota</taxon>
        <taxon>Pezizomycotina</taxon>
        <taxon>Sordariomycetes</taxon>
        <taxon>Hypocreomycetidae</taxon>
        <taxon>Hypocreales</taxon>
        <taxon>Ophiocordycipitaceae</taxon>
        <taxon>Hirsutella</taxon>
    </lineage>
</organism>
<dbReference type="AlphaFoldDB" id="A0A0F8A687"/>
<dbReference type="OrthoDB" id="3554264at2759"/>
<dbReference type="InterPro" id="IPR010895">
    <property type="entry name" value="CHRD"/>
</dbReference>
<keyword evidence="2" id="KW-0732">Signal</keyword>
<feature type="signal peptide" evidence="2">
    <location>
        <begin position="1"/>
        <end position="15"/>
    </location>
</feature>
<evidence type="ECO:0000256" key="2">
    <source>
        <dbReference type="SAM" id="SignalP"/>
    </source>
</evidence>
<evidence type="ECO:0000259" key="3">
    <source>
        <dbReference type="SMART" id="SM00754"/>
    </source>
</evidence>
<keyword evidence="5" id="KW-1185">Reference proteome</keyword>
<proteinExistence type="predicted"/>
<accession>A0A0F8A687</accession>